<sequence length="290" mass="31986">MSVEPDALAVAQQLRELAADPLNRRAIVEDRGCLPGLILLLDHGNPQVVYTALQALRYLAECRSNREKMRTELGMMLSLQNVMEKVGSPSDTCVLATEVLERLRSVCEEDGEAGEGEGGDSLYSCRRPRFFLGNANKRAKTLTLQILGLDDMSRRSVCEEALLKVRGVISFTFQMEQKRCIIRIRSDLTAETLGAAITSTGVLTAQQVVKREDGSEVLIPCVAEECVCREQGVCMPCVCRAQGVCVPEYLPEDESPAVEADRAVSSKPTNQDSASWLNTATNFLSRSFYW</sequence>
<comment type="subunit">
    <text evidence="9">Interacts with mitochondrial contact site and cristae organizing system (MICOS) complex components IMMT/MIC60 and MICOS10/MIC10. Interacts with mitochondrial outer membrane sorting assembly machinery (SAM) complex components SAMM50 and MTX1.</text>
</comment>
<evidence type="ECO:0000313" key="13">
    <source>
        <dbReference type="Proteomes" id="UP001591681"/>
    </source>
</evidence>
<organism evidence="12 13">
    <name type="scientific">Coilia grayii</name>
    <name type="common">Gray's grenadier anchovy</name>
    <dbReference type="NCBI Taxonomy" id="363190"/>
    <lineage>
        <taxon>Eukaryota</taxon>
        <taxon>Metazoa</taxon>
        <taxon>Chordata</taxon>
        <taxon>Craniata</taxon>
        <taxon>Vertebrata</taxon>
        <taxon>Euteleostomi</taxon>
        <taxon>Actinopterygii</taxon>
        <taxon>Neopterygii</taxon>
        <taxon>Teleostei</taxon>
        <taxon>Clupei</taxon>
        <taxon>Clupeiformes</taxon>
        <taxon>Clupeoidei</taxon>
        <taxon>Engraulidae</taxon>
        <taxon>Coilinae</taxon>
        <taxon>Coilia</taxon>
    </lineage>
</organism>
<dbReference type="InterPro" id="IPR016617">
    <property type="entry name" value="ARMC1"/>
</dbReference>
<comment type="subcellular location">
    <subcellularLocation>
        <location evidence="2">Cytoplasm</location>
    </subcellularLocation>
    <subcellularLocation>
        <location evidence="1">Mitochondrion outer membrane</location>
    </subcellularLocation>
</comment>
<dbReference type="SUPFAM" id="SSF55008">
    <property type="entry name" value="HMA, heavy metal-associated domain"/>
    <property type="match status" value="1"/>
</dbReference>
<dbReference type="AlphaFoldDB" id="A0ABD1KCI4"/>
<dbReference type="SMART" id="SM00185">
    <property type="entry name" value="ARM"/>
    <property type="match status" value="1"/>
</dbReference>
<evidence type="ECO:0000256" key="6">
    <source>
        <dbReference type="ARBA" id="ARBA00023128"/>
    </source>
</evidence>
<keyword evidence="4" id="KW-0963">Cytoplasm</keyword>
<dbReference type="InterPro" id="IPR016024">
    <property type="entry name" value="ARM-type_fold"/>
</dbReference>
<keyword evidence="13" id="KW-1185">Reference proteome</keyword>
<gene>
    <name evidence="12" type="ORF">ACEWY4_005963</name>
</gene>
<dbReference type="Gene3D" id="1.25.10.10">
    <property type="entry name" value="Leucine-rich Repeat Variant"/>
    <property type="match status" value="1"/>
</dbReference>
<evidence type="ECO:0000256" key="5">
    <source>
        <dbReference type="ARBA" id="ARBA00022787"/>
    </source>
</evidence>
<dbReference type="InterPro" id="IPR000225">
    <property type="entry name" value="Armadillo"/>
</dbReference>
<dbReference type="PIRSF" id="PIRSF013899">
    <property type="entry name" value="UCP013899"/>
    <property type="match status" value="1"/>
</dbReference>
<dbReference type="GO" id="GO:0005741">
    <property type="term" value="C:mitochondrial outer membrane"/>
    <property type="evidence" value="ECO:0007669"/>
    <property type="project" value="UniProtKB-SubCell"/>
</dbReference>
<keyword evidence="5" id="KW-1000">Mitochondrion outer membrane</keyword>
<evidence type="ECO:0000256" key="4">
    <source>
        <dbReference type="ARBA" id="ARBA00022490"/>
    </source>
</evidence>
<comment type="function">
    <text evidence="8">In association with mitochondrial contact site and cristae organizing system (MICOS) complex components and mitochondrial outer membrane sorting assembly machinery (SAM) complex components may regulate mitochondrial dynamics playing a role in determining mitochondrial length, distribution and motility.</text>
</comment>
<evidence type="ECO:0000313" key="12">
    <source>
        <dbReference type="EMBL" id="KAL2096756.1"/>
    </source>
</evidence>
<reference evidence="12 13" key="1">
    <citation type="submission" date="2024-09" db="EMBL/GenBank/DDBJ databases">
        <title>A chromosome-level genome assembly of Gray's grenadier anchovy, Coilia grayii.</title>
        <authorList>
            <person name="Fu Z."/>
        </authorList>
    </citation>
    <scope>NUCLEOTIDE SEQUENCE [LARGE SCALE GENOMIC DNA]</scope>
    <source>
        <strain evidence="12">G4</strain>
        <tissue evidence="12">Muscle</tissue>
    </source>
</reference>
<keyword evidence="6" id="KW-0496">Mitochondrion</keyword>
<protein>
    <recommendedName>
        <fullName evidence="3 10">Armadillo repeat-containing protein 1</fullName>
    </recommendedName>
</protein>
<evidence type="ECO:0000256" key="11">
    <source>
        <dbReference type="PROSITE-ProRule" id="PRU00259"/>
    </source>
</evidence>
<dbReference type="Proteomes" id="UP001591681">
    <property type="component" value="Unassembled WGS sequence"/>
</dbReference>
<keyword evidence="7" id="KW-0472">Membrane</keyword>
<evidence type="ECO:0000256" key="7">
    <source>
        <dbReference type="ARBA" id="ARBA00023136"/>
    </source>
</evidence>
<evidence type="ECO:0000256" key="3">
    <source>
        <dbReference type="ARBA" id="ARBA00013732"/>
    </source>
</evidence>
<evidence type="ECO:0000256" key="8">
    <source>
        <dbReference type="ARBA" id="ARBA00023764"/>
    </source>
</evidence>
<dbReference type="Pfam" id="PF00514">
    <property type="entry name" value="Arm"/>
    <property type="match status" value="1"/>
</dbReference>
<dbReference type="InterPro" id="IPR036163">
    <property type="entry name" value="HMA_dom_sf"/>
</dbReference>
<dbReference type="EMBL" id="JBHFQA010000006">
    <property type="protein sequence ID" value="KAL2096756.1"/>
    <property type="molecule type" value="Genomic_DNA"/>
</dbReference>
<dbReference type="PANTHER" id="PTHR46840">
    <property type="entry name" value="ARMADILLO REPEAT-CONTAINING PROTEIN 1"/>
    <property type="match status" value="1"/>
</dbReference>
<name>A0ABD1KCI4_9TELE</name>
<proteinExistence type="predicted"/>
<dbReference type="InterPro" id="IPR011989">
    <property type="entry name" value="ARM-like"/>
</dbReference>
<evidence type="ECO:0000256" key="9">
    <source>
        <dbReference type="ARBA" id="ARBA00046478"/>
    </source>
</evidence>
<dbReference type="PANTHER" id="PTHR46840:SF1">
    <property type="entry name" value="ARMADILLO REPEAT-CONTAINING PROTEIN 1"/>
    <property type="match status" value="1"/>
</dbReference>
<evidence type="ECO:0000256" key="2">
    <source>
        <dbReference type="ARBA" id="ARBA00004496"/>
    </source>
</evidence>
<dbReference type="PROSITE" id="PS50176">
    <property type="entry name" value="ARM_REPEAT"/>
    <property type="match status" value="1"/>
</dbReference>
<evidence type="ECO:0000256" key="1">
    <source>
        <dbReference type="ARBA" id="ARBA00004294"/>
    </source>
</evidence>
<comment type="caution">
    <text evidence="12">The sequence shown here is derived from an EMBL/GenBank/DDBJ whole genome shotgun (WGS) entry which is preliminary data.</text>
</comment>
<dbReference type="SUPFAM" id="SSF48371">
    <property type="entry name" value="ARM repeat"/>
    <property type="match status" value="1"/>
</dbReference>
<accession>A0ABD1KCI4</accession>
<evidence type="ECO:0000256" key="10">
    <source>
        <dbReference type="PIRNR" id="PIRNR013899"/>
    </source>
</evidence>
<feature type="repeat" description="ARM" evidence="11">
    <location>
        <begin position="32"/>
        <end position="74"/>
    </location>
</feature>